<dbReference type="Gene3D" id="3.40.50.2300">
    <property type="match status" value="2"/>
</dbReference>
<keyword evidence="6" id="KW-1185">Reference proteome</keyword>
<organism evidence="5 6">
    <name type="scientific">Bifidobacterium choerinum</name>
    <dbReference type="NCBI Taxonomy" id="35760"/>
    <lineage>
        <taxon>Bacteria</taxon>
        <taxon>Bacillati</taxon>
        <taxon>Actinomycetota</taxon>
        <taxon>Actinomycetes</taxon>
        <taxon>Bifidobacteriales</taxon>
        <taxon>Bifidobacteriaceae</taxon>
        <taxon>Bifidobacterium</taxon>
    </lineage>
</organism>
<keyword evidence="1" id="KW-0805">Transcription regulation</keyword>
<name>A0A087A9B7_9BIFI</name>
<dbReference type="SMART" id="SM00354">
    <property type="entry name" value="HTH_LACI"/>
    <property type="match status" value="1"/>
</dbReference>
<dbReference type="GO" id="GO:0003700">
    <property type="term" value="F:DNA-binding transcription factor activity"/>
    <property type="evidence" value="ECO:0007669"/>
    <property type="project" value="TreeGrafter"/>
</dbReference>
<evidence type="ECO:0000256" key="1">
    <source>
        <dbReference type="ARBA" id="ARBA00023015"/>
    </source>
</evidence>
<dbReference type="AlphaFoldDB" id="A0A087A9B7"/>
<gene>
    <name evidence="5" type="ORF">BCHO_1600</name>
</gene>
<evidence type="ECO:0000256" key="3">
    <source>
        <dbReference type="ARBA" id="ARBA00023163"/>
    </source>
</evidence>
<comment type="caution">
    <text evidence="5">The sequence shown here is derived from an EMBL/GenBank/DDBJ whole genome shotgun (WGS) entry which is preliminary data.</text>
</comment>
<dbReference type="STRING" id="35760.BCHO_1600"/>
<dbReference type="GO" id="GO:0000976">
    <property type="term" value="F:transcription cis-regulatory region binding"/>
    <property type="evidence" value="ECO:0007669"/>
    <property type="project" value="TreeGrafter"/>
</dbReference>
<dbReference type="CDD" id="cd01392">
    <property type="entry name" value="HTH_LacI"/>
    <property type="match status" value="1"/>
</dbReference>
<dbReference type="EMBL" id="JGYU01000014">
    <property type="protein sequence ID" value="KFI55367.1"/>
    <property type="molecule type" value="Genomic_DNA"/>
</dbReference>
<dbReference type="Proteomes" id="UP000028995">
    <property type="component" value="Unassembled WGS sequence"/>
</dbReference>
<dbReference type="OrthoDB" id="37081at2"/>
<dbReference type="eggNOG" id="COG1609">
    <property type="taxonomic scope" value="Bacteria"/>
</dbReference>
<sequence>MRKRVTLKEIAKEAEVSPAAVSLVLNNKPSRIAKETQQRIREIAARLNYVVNENARGLVTNETHLIALIVPDIENMFFASLARHLEEACHEAGYALFLSNSNDLRANESALMTNYLARDIDGMLLIPSLESYRHTRQLQRQIADAHCPVTLIDRLVTARICDGVAFDNTQGGRLAAQRLLEARHRRFACISGQVDDVNAGNRMRGFVDVLHGHHITDDDILVLNGNYRFGSGYALADRVLDFGATALFCCNDLMAMGVMQRLAELGLHVPEALSIIGYDNILRRFGMASRLTTIEQDVHKLAVRSWECLYRHIRRHDTGKDCVTATRTSLLTPQLVAGETVA</sequence>
<evidence type="ECO:0000259" key="4">
    <source>
        <dbReference type="PROSITE" id="PS50932"/>
    </source>
</evidence>
<dbReference type="Pfam" id="PF00356">
    <property type="entry name" value="LacI"/>
    <property type="match status" value="1"/>
</dbReference>
<dbReference type="InterPro" id="IPR028082">
    <property type="entry name" value="Peripla_BP_I"/>
</dbReference>
<feature type="domain" description="HTH lacI-type" evidence="4">
    <location>
        <begin position="5"/>
        <end position="60"/>
    </location>
</feature>
<dbReference type="PROSITE" id="PS50932">
    <property type="entry name" value="HTH_LACI_2"/>
    <property type="match status" value="1"/>
</dbReference>
<dbReference type="SUPFAM" id="SSF47413">
    <property type="entry name" value="lambda repressor-like DNA-binding domains"/>
    <property type="match status" value="1"/>
</dbReference>
<dbReference type="CDD" id="cd06267">
    <property type="entry name" value="PBP1_LacI_sugar_binding-like"/>
    <property type="match status" value="1"/>
</dbReference>
<evidence type="ECO:0000313" key="5">
    <source>
        <dbReference type="EMBL" id="KFI55367.1"/>
    </source>
</evidence>
<dbReference type="Gene3D" id="1.10.260.40">
    <property type="entry name" value="lambda repressor-like DNA-binding domains"/>
    <property type="match status" value="1"/>
</dbReference>
<keyword evidence="3" id="KW-0804">Transcription</keyword>
<reference evidence="5 6" key="1">
    <citation type="submission" date="2014-03" db="EMBL/GenBank/DDBJ databases">
        <title>Genomics of Bifidobacteria.</title>
        <authorList>
            <person name="Ventura M."/>
            <person name="Milani C."/>
            <person name="Lugli G.A."/>
        </authorList>
    </citation>
    <scope>NUCLEOTIDE SEQUENCE [LARGE SCALE GENOMIC DNA]</scope>
    <source>
        <strain evidence="5 6">LMG 10510</strain>
    </source>
</reference>
<dbReference type="InterPro" id="IPR046335">
    <property type="entry name" value="LacI/GalR-like_sensor"/>
</dbReference>
<dbReference type="Pfam" id="PF13377">
    <property type="entry name" value="Peripla_BP_3"/>
    <property type="match status" value="1"/>
</dbReference>
<proteinExistence type="predicted"/>
<accession>A0A087A9B7</accession>
<dbReference type="PROSITE" id="PS00356">
    <property type="entry name" value="HTH_LACI_1"/>
    <property type="match status" value="1"/>
</dbReference>
<dbReference type="SUPFAM" id="SSF53822">
    <property type="entry name" value="Periplasmic binding protein-like I"/>
    <property type="match status" value="1"/>
</dbReference>
<keyword evidence="2" id="KW-0238">DNA-binding</keyword>
<evidence type="ECO:0000256" key="2">
    <source>
        <dbReference type="ARBA" id="ARBA00023125"/>
    </source>
</evidence>
<evidence type="ECO:0000313" key="6">
    <source>
        <dbReference type="Proteomes" id="UP000028995"/>
    </source>
</evidence>
<dbReference type="InterPro" id="IPR000843">
    <property type="entry name" value="HTH_LacI"/>
</dbReference>
<dbReference type="PANTHER" id="PTHR30146">
    <property type="entry name" value="LACI-RELATED TRANSCRIPTIONAL REPRESSOR"/>
    <property type="match status" value="1"/>
</dbReference>
<protein>
    <submittedName>
        <fullName evidence="5">Ribose operon repressor RbsR</fullName>
    </submittedName>
</protein>
<dbReference type="InterPro" id="IPR010982">
    <property type="entry name" value="Lambda_DNA-bd_dom_sf"/>
</dbReference>
<dbReference type="PANTHER" id="PTHR30146:SF109">
    <property type="entry name" value="HTH-TYPE TRANSCRIPTIONAL REGULATOR GALS"/>
    <property type="match status" value="1"/>
</dbReference>